<dbReference type="Proteomes" id="UP000198815">
    <property type="component" value="Unassembled WGS sequence"/>
</dbReference>
<dbReference type="RefSeq" id="WP_091966419.1">
    <property type="nucleotide sequence ID" value="NZ_FOGZ01000001.1"/>
</dbReference>
<organism evidence="2 3">
    <name type="scientific">Propionibacterium cyclohexanicum</name>
    <dbReference type="NCBI Taxonomy" id="64702"/>
    <lineage>
        <taxon>Bacteria</taxon>
        <taxon>Bacillati</taxon>
        <taxon>Actinomycetota</taxon>
        <taxon>Actinomycetes</taxon>
        <taxon>Propionibacteriales</taxon>
        <taxon>Propionibacteriaceae</taxon>
        <taxon>Propionibacterium</taxon>
    </lineage>
</organism>
<evidence type="ECO:0000313" key="2">
    <source>
        <dbReference type="EMBL" id="SER47049.1"/>
    </source>
</evidence>
<protein>
    <submittedName>
        <fullName evidence="2">DivIVA domain-containing protein</fullName>
    </submittedName>
</protein>
<dbReference type="AlphaFoldDB" id="A0A1H9PGR1"/>
<reference evidence="2 3" key="1">
    <citation type="submission" date="2016-10" db="EMBL/GenBank/DDBJ databases">
        <authorList>
            <person name="de Groot N.N."/>
        </authorList>
    </citation>
    <scope>NUCLEOTIDE SEQUENCE [LARGE SCALE GENOMIC DNA]</scope>
    <source>
        <strain evidence="2 3">DSM 16859</strain>
    </source>
</reference>
<evidence type="ECO:0000256" key="1">
    <source>
        <dbReference type="SAM" id="MobiDB-lite"/>
    </source>
</evidence>
<evidence type="ECO:0000313" key="3">
    <source>
        <dbReference type="Proteomes" id="UP000198815"/>
    </source>
</evidence>
<dbReference type="STRING" id="64702.SAMN05443377_1019"/>
<feature type="compositionally biased region" description="Polar residues" evidence="1">
    <location>
        <begin position="95"/>
        <end position="114"/>
    </location>
</feature>
<keyword evidence="3" id="KW-1185">Reference proteome</keyword>
<dbReference type="InterPro" id="IPR019933">
    <property type="entry name" value="DivIVA_domain"/>
</dbReference>
<accession>A0A1H9PGR1</accession>
<dbReference type="EMBL" id="FOGZ01000001">
    <property type="protein sequence ID" value="SER47049.1"/>
    <property type="molecule type" value="Genomic_DNA"/>
</dbReference>
<name>A0A1H9PGR1_9ACTN</name>
<feature type="region of interest" description="Disordered" evidence="1">
    <location>
        <begin position="94"/>
        <end position="135"/>
    </location>
</feature>
<proteinExistence type="predicted"/>
<gene>
    <name evidence="2" type="ORF">SAMN05443377_1019</name>
</gene>
<feature type="compositionally biased region" description="Polar residues" evidence="1">
    <location>
        <begin position="126"/>
        <end position="135"/>
    </location>
</feature>
<sequence>MWAIGILIVVVIALGVFAAHGQLGQLGPELPDRPGPDLPDGELSADDVKQIHFAVVTRGYEMSQVDAVLARLEGQLRCHETGAFSSSLEPAVIGSVTSGSASSPDLGDNGSTGVSDGVHDDEKRGSNGSNEAPNR</sequence>
<dbReference type="NCBIfam" id="TIGR03544">
    <property type="entry name" value="DivI1A_domain"/>
    <property type="match status" value="1"/>
</dbReference>